<evidence type="ECO:0000256" key="3">
    <source>
        <dbReference type="ARBA" id="ARBA00022525"/>
    </source>
</evidence>
<feature type="domain" description="Crinkler effector protein N-terminal" evidence="4">
    <location>
        <begin position="7"/>
        <end position="112"/>
    </location>
</feature>
<dbReference type="GO" id="GO:0005576">
    <property type="term" value="C:extracellular region"/>
    <property type="evidence" value="ECO:0007669"/>
    <property type="project" value="UniProtKB-SubCell"/>
</dbReference>
<accession>A0A397SSY0</accession>
<dbReference type="GO" id="GO:0043657">
    <property type="term" value="C:host cell"/>
    <property type="evidence" value="ECO:0007669"/>
    <property type="project" value="UniProtKB-SubCell"/>
</dbReference>
<evidence type="ECO:0000259" key="4">
    <source>
        <dbReference type="Pfam" id="PF20147"/>
    </source>
</evidence>
<dbReference type="InterPro" id="IPR045379">
    <property type="entry name" value="Crinkler_N"/>
</dbReference>
<evidence type="ECO:0000256" key="2">
    <source>
        <dbReference type="ARBA" id="ARBA00004613"/>
    </source>
</evidence>
<keyword evidence="6" id="KW-1185">Reference proteome</keyword>
<dbReference type="Pfam" id="PF20147">
    <property type="entry name" value="Crinkler"/>
    <property type="match status" value="1"/>
</dbReference>
<dbReference type="OrthoDB" id="2673191at2759"/>
<dbReference type="EMBL" id="QKYT01000233">
    <property type="protein sequence ID" value="RIA89108.1"/>
    <property type="molecule type" value="Genomic_DNA"/>
</dbReference>
<dbReference type="Proteomes" id="UP000265703">
    <property type="component" value="Unassembled WGS sequence"/>
</dbReference>
<evidence type="ECO:0000313" key="6">
    <source>
        <dbReference type="Proteomes" id="UP000265703"/>
    </source>
</evidence>
<comment type="caution">
    <text evidence="5">The sequence shown here is derived from an EMBL/GenBank/DDBJ whole genome shotgun (WGS) entry which is preliminary data.</text>
</comment>
<name>A0A397SSY0_9GLOM</name>
<gene>
    <name evidence="5" type="ORF">C1645_773370</name>
</gene>
<sequence>MADGMLLNCLVRGETPAVDCVFTVEVAKSKSVSILKDMIKEKQQPAFNHIRAAQLSLWKVSLPLDSSVDKVLKQLVLEDNITKGVQKLLPAKKLSSYFTDEPAEEHLHVIVEPPSVAVVPSKREREQEAEAPQMVQKILGATSVSGTRIFETIAEKSRTWLGEKVHTLLRESGVAWLAGEKVCTSLHESDVVWLIVH</sequence>
<reference evidence="5 6" key="1">
    <citation type="submission" date="2018-06" db="EMBL/GenBank/DDBJ databases">
        <title>Comparative genomics reveals the genomic features of Rhizophagus irregularis, R. cerebriforme, R. diaphanum and Gigaspora rosea, and their symbiotic lifestyle signature.</title>
        <authorList>
            <person name="Morin E."/>
            <person name="San Clemente H."/>
            <person name="Chen E.C.H."/>
            <person name="De La Providencia I."/>
            <person name="Hainaut M."/>
            <person name="Kuo A."/>
            <person name="Kohler A."/>
            <person name="Murat C."/>
            <person name="Tang N."/>
            <person name="Roy S."/>
            <person name="Loubradou J."/>
            <person name="Henrissat B."/>
            <person name="Grigoriev I.V."/>
            <person name="Corradi N."/>
            <person name="Roux C."/>
            <person name="Martin F.M."/>
        </authorList>
    </citation>
    <scope>NUCLEOTIDE SEQUENCE [LARGE SCALE GENOMIC DNA]</scope>
    <source>
        <strain evidence="5 6">DAOM 227022</strain>
    </source>
</reference>
<keyword evidence="3" id="KW-0964">Secreted</keyword>
<comment type="subcellular location">
    <subcellularLocation>
        <location evidence="1">Host cell</location>
    </subcellularLocation>
    <subcellularLocation>
        <location evidence="2">Secreted</location>
    </subcellularLocation>
</comment>
<evidence type="ECO:0000313" key="5">
    <source>
        <dbReference type="EMBL" id="RIA89108.1"/>
    </source>
</evidence>
<proteinExistence type="predicted"/>
<organism evidence="5 6">
    <name type="scientific">Glomus cerebriforme</name>
    <dbReference type="NCBI Taxonomy" id="658196"/>
    <lineage>
        <taxon>Eukaryota</taxon>
        <taxon>Fungi</taxon>
        <taxon>Fungi incertae sedis</taxon>
        <taxon>Mucoromycota</taxon>
        <taxon>Glomeromycotina</taxon>
        <taxon>Glomeromycetes</taxon>
        <taxon>Glomerales</taxon>
        <taxon>Glomeraceae</taxon>
        <taxon>Glomus</taxon>
    </lineage>
</organism>
<protein>
    <recommendedName>
        <fullName evidence="4">Crinkler effector protein N-terminal domain-containing protein</fullName>
    </recommendedName>
</protein>
<evidence type="ECO:0000256" key="1">
    <source>
        <dbReference type="ARBA" id="ARBA00004340"/>
    </source>
</evidence>
<dbReference type="AlphaFoldDB" id="A0A397SSY0"/>